<proteinExistence type="inferred from homology"/>
<dbReference type="Pfam" id="PF16714">
    <property type="entry name" value="TyrRSs_C"/>
    <property type="match status" value="1"/>
</dbReference>
<dbReference type="NCBIfam" id="TIGR00234">
    <property type="entry name" value="tyrS"/>
    <property type="match status" value="1"/>
</dbReference>
<keyword evidence="3 8" id="KW-0547">Nucleotide-binding</keyword>
<evidence type="ECO:0000256" key="2">
    <source>
        <dbReference type="ARBA" id="ARBA00022598"/>
    </source>
</evidence>
<dbReference type="InterPro" id="IPR002307">
    <property type="entry name" value="Tyr-tRNA-ligase"/>
</dbReference>
<keyword evidence="4 8" id="KW-0067">ATP-binding</keyword>
<comment type="similarity">
    <text evidence="1 8">Belongs to the class-I aminoacyl-tRNA synthetase family.</text>
</comment>
<organism evidence="11 12">
    <name type="scientific">Penicillium brevicompactum</name>
    <dbReference type="NCBI Taxonomy" id="5074"/>
    <lineage>
        <taxon>Eukaryota</taxon>
        <taxon>Fungi</taxon>
        <taxon>Dikarya</taxon>
        <taxon>Ascomycota</taxon>
        <taxon>Pezizomycotina</taxon>
        <taxon>Eurotiomycetes</taxon>
        <taxon>Eurotiomycetidae</taxon>
        <taxon>Eurotiales</taxon>
        <taxon>Aspergillaceae</taxon>
        <taxon>Penicillium</taxon>
    </lineage>
</organism>
<dbReference type="InterPro" id="IPR024088">
    <property type="entry name" value="Tyr-tRNA-ligase_bac-type"/>
</dbReference>
<evidence type="ECO:0000256" key="4">
    <source>
        <dbReference type="ARBA" id="ARBA00022840"/>
    </source>
</evidence>
<dbReference type="EMBL" id="JAPZBQ010000001">
    <property type="protein sequence ID" value="KAJ5352594.1"/>
    <property type="molecule type" value="Genomic_DNA"/>
</dbReference>
<dbReference type="SUPFAM" id="SSF52374">
    <property type="entry name" value="Nucleotidylyl transferase"/>
    <property type="match status" value="1"/>
</dbReference>
<accession>A0A9W9R5H8</accession>
<feature type="compositionally biased region" description="Polar residues" evidence="9">
    <location>
        <begin position="462"/>
        <end position="471"/>
    </location>
</feature>
<reference evidence="11" key="1">
    <citation type="submission" date="2022-12" db="EMBL/GenBank/DDBJ databases">
        <authorList>
            <person name="Petersen C."/>
        </authorList>
    </citation>
    <scope>NUCLEOTIDE SEQUENCE</scope>
    <source>
        <strain evidence="11">IBT 35673</strain>
    </source>
</reference>
<keyword evidence="5 8" id="KW-0648">Protein biosynthesis</keyword>
<feature type="region of interest" description="Disordered" evidence="9">
    <location>
        <begin position="585"/>
        <end position="617"/>
    </location>
</feature>
<dbReference type="GO" id="GO:0003723">
    <property type="term" value="F:RNA binding"/>
    <property type="evidence" value="ECO:0007669"/>
    <property type="project" value="InterPro"/>
</dbReference>
<dbReference type="GO" id="GO:0006437">
    <property type="term" value="P:tyrosyl-tRNA aminoacylation"/>
    <property type="evidence" value="ECO:0007669"/>
    <property type="project" value="InterPro"/>
</dbReference>
<evidence type="ECO:0000256" key="8">
    <source>
        <dbReference type="RuleBase" id="RU361234"/>
    </source>
</evidence>
<dbReference type="InterPro" id="IPR002305">
    <property type="entry name" value="aa-tRNA-synth_Ic"/>
</dbReference>
<name>A0A9W9R5H8_PENBR</name>
<dbReference type="PRINTS" id="PR01040">
    <property type="entry name" value="TRNASYNTHTYR"/>
</dbReference>
<feature type="domain" description="Tyrosyl-tRNA synthetase C-terminal" evidence="10">
    <location>
        <begin position="477"/>
        <end position="593"/>
    </location>
</feature>
<evidence type="ECO:0000256" key="5">
    <source>
        <dbReference type="ARBA" id="ARBA00022917"/>
    </source>
</evidence>
<dbReference type="Proteomes" id="UP001147695">
    <property type="component" value="Unassembled WGS sequence"/>
</dbReference>
<evidence type="ECO:0000259" key="10">
    <source>
        <dbReference type="Pfam" id="PF16714"/>
    </source>
</evidence>
<evidence type="ECO:0000256" key="6">
    <source>
        <dbReference type="ARBA" id="ARBA00023146"/>
    </source>
</evidence>
<dbReference type="GO" id="GO:0005739">
    <property type="term" value="C:mitochondrion"/>
    <property type="evidence" value="ECO:0007669"/>
    <property type="project" value="TreeGrafter"/>
</dbReference>
<dbReference type="InterPro" id="IPR001412">
    <property type="entry name" value="aa-tRNA-synth_I_CS"/>
</dbReference>
<dbReference type="FunFam" id="1.10.240.10:FF:000001">
    <property type="entry name" value="Tyrosine--tRNA ligase"/>
    <property type="match status" value="1"/>
</dbReference>
<dbReference type="AlphaFoldDB" id="A0A9W9R5H8"/>
<evidence type="ECO:0000256" key="9">
    <source>
        <dbReference type="SAM" id="MobiDB-lite"/>
    </source>
</evidence>
<dbReference type="GO" id="GO:0005524">
    <property type="term" value="F:ATP binding"/>
    <property type="evidence" value="ECO:0007669"/>
    <property type="project" value="UniProtKB-KW"/>
</dbReference>
<comment type="catalytic activity">
    <reaction evidence="7 8">
        <text>tRNA(Tyr) + L-tyrosine + ATP = L-tyrosyl-tRNA(Tyr) + AMP + diphosphate + H(+)</text>
        <dbReference type="Rhea" id="RHEA:10220"/>
        <dbReference type="Rhea" id="RHEA-COMP:9706"/>
        <dbReference type="Rhea" id="RHEA-COMP:9707"/>
        <dbReference type="ChEBI" id="CHEBI:15378"/>
        <dbReference type="ChEBI" id="CHEBI:30616"/>
        <dbReference type="ChEBI" id="CHEBI:33019"/>
        <dbReference type="ChEBI" id="CHEBI:58315"/>
        <dbReference type="ChEBI" id="CHEBI:78442"/>
        <dbReference type="ChEBI" id="CHEBI:78536"/>
        <dbReference type="ChEBI" id="CHEBI:456215"/>
        <dbReference type="EC" id="6.1.1.1"/>
    </reaction>
</comment>
<dbReference type="EC" id="6.1.1.1" evidence="8"/>
<evidence type="ECO:0000256" key="7">
    <source>
        <dbReference type="ARBA" id="ARBA00048248"/>
    </source>
</evidence>
<evidence type="ECO:0000313" key="11">
    <source>
        <dbReference type="EMBL" id="KAJ5352594.1"/>
    </source>
</evidence>
<dbReference type="Gene3D" id="3.40.50.620">
    <property type="entry name" value="HUPs"/>
    <property type="match status" value="1"/>
</dbReference>
<feature type="compositionally biased region" description="Polar residues" evidence="9">
    <location>
        <begin position="436"/>
        <end position="447"/>
    </location>
</feature>
<dbReference type="Gene3D" id="1.10.240.10">
    <property type="entry name" value="Tyrosyl-Transfer RNA Synthetase"/>
    <property type="match status" value="1"/>
</dbReference>
<feature type="region of interest" description="Disordered" evidence="9">
    <location>
        <begin position="432"/>
        <end position="471"/>
    </location>
</feature>
<dbReference type="CDD" id="cd00805">
    <property type="entry name" value="TyrRS_core"/>
    <property type="match status" value="1"/>
</dbReference>
<feature type="compositionally biased region" description="Low complexity" evidence="9">
    <location>
        <begin position="448"/>
        <end position="461"/>
    </location>
</feature>
<reference evidence="11" key="2">
    <citation type="journal article" date="2023" name="IMA Fungus">
        <title>Comparative genomic study of the Penicillium genus elucidates a diverse pangenome and 15 lateral gene transfer events.</title>
        <authorList>
            <person name="Petersen C."/>
            <person name="Sorensen T."/>
            <person name="Nielsen M.R."/>
            <person name="Sondergaard T.E."/>
            <person name="Sorensen J.L."/>
            <person name="Fitzpatrick D.A."/>
            <person name="Frisvad J.C."/>
            <person name="Nielsen K.L."/>
        </authorList>
    </citation>
    <scope>NUCLEOTIDE SEQUENCE</scope>
    <source>
        <strain evidence="11">IBT 35673</strain>
    </source>
</reference>
<keyword evidence="2 8" id="KW-0436">Ligase</keyword>
<sequence>MRPQTASLSRAPYRNLSTCRIPTGARGFAATALPLRGNSNRPILSSASTCFQQQRWITQKYVQRMKDGEKEWAGFAKQIKAGKRLNFAQHLEERGLIHDVVGERELLHEIITEKRAGIYVGIDPTAPSMHVGHMLPFMVLAWGYVWGLPVTFLLGGATSRVGDPSGRLKGRDAVHSSIRKANMASMHMQLKKLGVSIEQYGRRHGHTRQPMWKRALTNNNTWWNSMPFLEVLRDLGAYMRLGPMLGRDTVKTRLEGDGMSFAEFSYPLLQAWDWWTMFQKGTQIQVGGADQYGNILFGMEAVKSISRNTADEQVRNPLESKVDHPIGFTTPLLTAPNGEKFGKSAGNAIWLDKDLTSTFELYQFFVRTPDDVVERYLKLFTFIPLPEIATLMEEQNKDPSKRVAQHALASEFVELVHGKEEADAVALQHRQLFRPRTSTSAPTPLTKSSSPPASHAQSPTAGFTTPQSGNPYAAQTNFANMGDMKVVLPESLVFNQPFNKVLWSAGLVSSKGEGHRVIVNNGAKVGSRPGDSGPMTDALSFTPIRIWAAEKTREFVLDDNLLILKLGKWKFKSVNIVSDEEFRKQGLTAPGWEEMEAGTTESTESTEPNSTEPESKN</sequence>
<protein>
    <recommendedName>
        <fullName evidence="8">Tyrosine--tRNA ligase</fullName>
        <ecNumber evidence="8">6.1.1.1</ecNumber>
    </recommendedName>
    <alternativeName>
        <fullName evidence="8">Tyrosyl-tRNA synthetase</fullName>
    </alternativeName>
</protein>
<evidence type="ECO:0000256" key="1">
    <source>
        <dbReference type="ARBA" id="ARBA00005594"/>
    </source>
</evidence>
<evidence type="ECO:0000313" key="12">
    <source>
        <dbReference type="Proteomes" id="UP001147695"/>
    </source>
</evidence>
<dbReference type="GO" id="GO:0005829">
    <property type="term" value="C:cytosol"/>
    <property type="evidence" value="ECO:0007669"/>
    <property type="project" value="TreeGrafter"/>
</dbReference>
<dbReference type="PANTHER" id="PTHR11766:SF0">
    <property type="entry name" value="TYROSINE--TRNA LIGASE, MITOCHONDRIAL"/>
    <property type="match status" value="1"/>
</dbReference>
<dbReference type="PROSITE" id="PS00178">
    <property type="entry name" value="AA_TRNA_LIGASE_I"/>
    <property type="match status" value="1"/>
</dbReference>
<dbReference type="Pfam" id="PF00579">
    <property type="entry name" value="tRNA-synt_1b"/>
    <property type="match status" value="1"/>
</dbReference>
<evidence type="ECO:0000256" key="3">
    <source>
        <dbReference type="ARBA" id="ARBA00022741"/>
    </source>
</evidence>
<gene>
    <name evidence="11" type="ORF">N7452_001568</name>
</gene>
<keyword evidence="6 8" id="KW-0030">Aminoacyl-tRNA synthetase</keyword>
<dbReference type="GO" id="GO:0004831">
    <property type="term" value="F:tyrosine-tRNA ligase activity"/>
    <property type="evidence" value="ECO:0007669"/>
    <property type="project" value="UniProtKB-EC"/>
</dbReference>
<dbReference type="InterPro" id="IPR014729">
    <property type="entry name" value="Rossmann-like_a/b/a_fold"/>
</dbReference>
<comment type="caution">
    <text evidence="11">The sequence shown here is derived from an EMBL/GenBank/DDBJ whole genome shotgun (WGS) entry which is preliminary data.</text>
</comment>
<feature type="compositionally biased region" description="Low complexity" evidence="9">
    <location>
        <begin position="597"/>
        <end position="617"/>
    </location>
</feature>
<dbReference type="InterPro" id="IPR032005">
    <property type="entry name" value="TyrRSs_C"/>
</dbReference>
<dbReference type="FunFam" id="3.40.50.620:FF:000227">
    <property type="entry name" value="Tyrosine--tRNA ligase"/>
    <property type="match status" value="1"/>
</dbReference>
<dbReference type="PANTHER" id="PTHR11766">
    <property type="entry name" value="TYROSYL-TRNA SYNTHETASE"/>
    <property type="match status" value="1"/>
</dbReference>